<keyword evidence="2" id="KW-1185">Reference proteome</keyword>
<dbReference type="PANTHER" id="PTHR35450">
    <property type="entry name" value="REVERSE TRANSCRIPTASE DOMAIN-CONTAINING PROTEIN"/>
    <property type="match status" value="1"/>
</dbReference>
<organism evidence="1 2">
    <name type="scientific">Heterostelium pallidum (strain ATCC 26659 / Pp 5 / PN500)</name>
    <name type="common">Cellular slime mold</name>
    <name type="synonym">Polysphondylium pallidum</name>
    <dbReference type="NCBI Taxonomy" id="670386"/>
    <lineage>
        <taxon>Eukaryota</taxon>
        <taxon>Amoebozoa</taxon>
        <taxon>Evosea</taxon>
        <taxon>Eumycetozoa</taxon>
        <taxon>Dictyostelia</taxon>
        <taxon>Acytosteliales</taxon>
        <taxon>Acytosteliaceae</taxon>
        <taxon>Heterostelium</taxon>
    </lineage>
</organism>
<proteinExistence type="predicted"/>
<comment type="caution">
    <text evidence="1">The sequence shown here is derived from an EMBL/GenBank/DDBJ whole genome shotgun (WGS) entry which is preliminary data.</text>
</comment>
<evidence type="ECO:0000313" key="1">
    <source>
        <dbReference type="EMBL" id="EFA82532.1"/>
    </source>
</evidence>
<name>D3B6Y9_HETP5</name>
<dbReference type="EMBL" id="ADBJ01000018">
    <property type="protein sequence ID" value="EFA82532.1"/>
    <property type="molecule type" value="Genomic_DNA"/>
</dbReference>
<sequence>MEGGANTKFVWNDELLQELARIKQLTQTKYGMKRWREKAMNMWNQNTNLPPLSNKRQITSVFNRANKKEKLREVGLAVQPTSKAAKTVKTLTRRVPTPTRDNAFTFAMGRLADQIHCMRQPQQHCVEAKIKSLQALKTGYIDYIKKIREEAKFRYINEMMLKDEGKAYSLITGKRTTTNNQNNTQQQEIQTTTRAFEFWSQLWNPPSTEATNYDELEWIQRVKDSNQFKNIKETKFEIEGADISNYIKNKKNWSAPGPDGICNYWIKRIKRYHKDLAEAFKYLHLDIMEFPKWFCEGITYRIHKGGDKEDEANYRPITCINNTCKILTGIVAKHLHQHTKVNNQLMEEVQRGGMTDVWGTYENLFIDNLFCEKYPDINGGMDRPYQSI</sequence>
<evidence type="ECO:0000313" key="2">
    <source>
        <dbReference type="Proteomes" id="UP000001396"/>
    </source>
</evidence>
<protein>
    <submittedName>
        <fullName evidence="1">Uncharacterized protein</fullName>
    </submittedName>
</protein>
<dbReference type="PANTHER" id="PTHR35450:SF2">
    <property type="entry name" value="REVERSE TRANSCRIPTASE DOMAIN-CONTAINING PROTEIN"/>
    <property type="match status" value="1"/>
</dbReference>
<gene>
    <name evidence="1" type="ORF">PPL_04220</name>
</gene>
<dbReference type="GeneID" id="31359707"/>
<reference evidence="1 2" key="1">
    <citation type="journal article" date="2011" name="Genome Res.">
        <title>Phylogeny-wide analysis of social amoeba genomes highlights ancient origins for complex intercellular communication.</title>
        <authorList>
            <person name="Heidel A.J."/>
            <person name="Lawal H.M."/>
            <person name="Felder M."/>
            <person name="Schilde C."/>
            <person name="Helps N.R."/>
            <person name="Tunggal B."/>
            <person name="Rivero F."/>
            <person name="John U."/>
            <person name="Schleicher M."/>
            <person name="Eichinger L."/>
            <person name="Platzer M."/>
            <person name="Noegel A.A."/>
            <person name="Schaap P."/>
            <person name="Gloeckner G."/>
        </authorList>
    </citation>
    <scope>NUCLEOTIDE SEQUENCE [LARGE SCALE GENOMIC DNA]</scope>
    <source>
        <strain evidence="2">ATCC 26659 / Pp 5 / PN500</strain>
    </source>
</reference>
<dbReference type="RefSeq" id="XP_020434649.1">
    <property type="nucleotide sequence ID" value="XM_020575129.1"/>
</dbReference>
<dbReference type="STRING" id="670386.D3B6Y9"/>
<dbReference type="InParanoid" id="D3B6Y9"/>
<accession>D3B6Y9</accession>
<dbReference type="AlphaFoldDB" id="D3B6Y9"/>
<dbReference type="Proteomes" id="UP000001396">
    <property type="component" value="Unassembled WGS sequence"/>
</dbReference>